<feature type="transmembrane region" description="Helical" evidence="1">
    <location>
        <begin position="135"/>
        <end position="157"/>
    </location>
</feature>
<evidence type="ECO:0008006" key="4">
    <source>
        <dbReference type="Google" id="ProtNLM"/>
    </source>
</evidence>
<proteinExistence type="predicted"/>
<accession>A0A2G6KA35</accession>
<protein>
    <recommendedName>
        <fullName evidence="4">Rod shape-determining protein MreD</fullName>
    </recommendedName>
</protein>
<evidence type="ECO:0000256" key="1">
    <source>
        <dbReference type="SAM" id="Phobius"/>
    </source>
</evidence>
<dbReference type="Proteomes" id="UP000230914">
    <property type="component" value="Unassembled WGS sequence"/>
</dbReference>
<reference evidence="2 3" key="1">
    <citation type="submission" date="2017-10" db="EMBL/GenBank/DDBJ databases">
        <title>Novel microbial diversity and functional potential in the marine mammal oral microbiome.</title>
        <authorList>
            <person name="Dudek N.K."/>
            <person name="Sun C.L."/>
            <person name="Burstein D."/>
            <person name="Kantor R.S."/>
            <person name="Aliaga Goltsman D.S."/>
            <person name="Bik E.M."/>
            <person name="Thomas B.C."/>
            <person name="Banfield J.F."/>
            <person name="Relman D.A."/>
        </authorList>
    </citation>
    <scope>NUCLEOTIDE SEQUENCE [LARGE SCALE GENOMIC DNA]</scope>
    <source>
        <strain evidence="2">DOLJORAL78_61_10</strain>
    </source>
</reference>
<keyword evidence="1" id="KW-0812">Transmembrane</keyword>
<gene>
    <name evidence="2" type="ORF">CSA55_03935</name>
</gene>
<name>A0A2G6KA35_9ACTN</name>
<feature type="transmembrane region" description="Helical" evidence="1">
    <location>
        <begin position="35"/>
        <end position="52"/>
    </location>
</feature>
<feature type="transmembrane region" description="Helical" evidence="1">
    <location>
        <begin position="6"/>
        <end position="23"/>
    </location>
</feature>
<dbReference type="EMBL" id="PDSL01000052">
    <property type="protein sequence ID" value="PIE32230.1"/>
    <property type="molecule type" value="Genomic_DNA"/>
</dbReference>
<evidence type="ECO:0000313" key="3">
    <source>
        <dbReference type="Proteomes" id="UP000230914"/>
    </source>
</evidence>
<organism evidence="2 3">
    <name type="scientific">Ilumatobacter coccineus</name>
    <dbReference type="NCBI Taxonomy" id="467094"/>
    <lineage>
        <taxon>Bacteria</taxon>
        <taxon>Bacillati</taxon>
        <taxon>Actinomycetota</taxon>
        <taxon>Acidimicrobiia</taxon>
        <taxon>Acidimicrobiales</taxon>
        <taxon>Ilumatobacteraceae</taxon>
        <taxon>Ilumatobacter</taxon>
    </lineage>
</organism>
<sequence length="177" mass="18519">MIRSLFPTWLIRLAPVGLLLLGFQRTLFVEIQPFGVVIPILMVFAAAAGAVGGPERGAMVGFVLGLCLDLTLGIPLGVSAIAMVSAGVIAGWIDVIRIETTWWLAAIFTGIGAGVGEMLVPVIRNFTAEQDPASISHSALIGSVVAVAGGLLGIILVPIARWTLAIEPPEWKVPTDD</sequence>
<feature type="transmembrane region" description="Helical" evidence="1">
    <location>
        <begin position="102"/>
        <end position="123"/>
    </location>
</feature>
<evidence type="ECO:0000313" key="2">
    <source>
        <dbReference type="EMBL" id="PIE32230.1"/>
    </source>
</evidence>
<keyword evidence="1" id="KW-0472">Membrane</keyword>
<dbReference type="AlphaFoldDB" id="A0A2G6KA35"/>
<keyword evidence="1" id="KW-1133">Transmembrane helix</keyword>
<comment type="caution">
    <text evidence="2">The sequence shown here is derived from an EMBL/GenBank/DDBJ whole genome shotgun (WGS) entry which is preliminary data.</text>
</comment>